<evidence type="ECO:0000313" key="1">
    <source>
        <dbReference type="RefSeq" id="XP_016484608.1"/>
    </source>
</evidence>
<dbReference type="RefSeq" id="XP_016484608.1">
    <property type="nucleotide sequence ID" value="XM_016629122.1"/>
</dbReference>
<dbReference type="OMA" id="AIHTCGR"/>
<accession>A0A1S4B739</accession>
<dbReference type="STRING" id="4097.A0A1S4B739"/>
<organism evidence="1">
    <name type="scientific">Nicotiana tabacum</name>
    <name type="common">Common tobacco</name>
    <dbReference type="NCBI Taxonomy" id="4097"/>
    <lineage>
        <taxon>Eukaryota</taxon>
        <taxon>Viridiplantae</taxon>
        <taxon>Streptophyta</taxon>
        <taxon>Embryophyta</taxon>
        <taxon>Tracheophyta</taxon>
        <taxon>Spermatophyta</taxon>
        <taxon>Magnoliopsida</taxon>
        <taxon>eudicotyledons</taxon>
        <taxon>Gunneridae</taxon>
        <taxon>Pentapetalae</taxon>
        <taxon>asterids</taxon>
        <taxon>lamiids</taxon>
        <taxon>Solanales</taxon>
        <taxon>Solanaceae</taxon>
        <taxon>Nicotianoideae</taxon>
        <taxon>Nicotianeae</taxon>
        <taxon>Nicotiana</taxon>
    </lineage>
</organism>
<dbReference type="AlphaFoldDB" id="A0A1S4B739"/>
<sequence length="225" mass="25098">MTLVWSPETASKAYLDPIQTCEISSKTSAAEFLAAMAGGYNAKLIVETWKKDENGEANITTSIAKRKYTFIYLIMIFPPGLAIAANHTHGRHVCVVRDEASRVEYVSAMQKLSRDVSLPEVVVGEHVEEIIRSKLSRVDFLVVDDWTKDFTRAFNSVKLNQHGAILVCKSESKGNNIIITVPVGNGLEIAYIASNDGNLKYSTKIPKRWISHVDRGSSEEHVFRR</sequence>
<dbReference type="InterPro" id="IPR009902">
    <property type="entry name" value="DUF1442"/>
</dbReference>
<dbReference type="OrthoDB" id="685237at2759"/>
<gene>
    <name evidence="1" type="primary">LOC107805131</name>
</gene>
<dbReference type="KEGG" id="nta:107805131"/>
<dbReference type="PaxDb" id="4097-A0A1S4B739"/>
<proteinExistence type="predicted"/>
<dbReference type="Pfam" id="PF07279">
    <property type="entry name" value="DUF1442"/>
    <property type="match status" value="1"/>
</dbReference>
<dbReference type="PANTHER" id="PTHR33593">
    <property type="entry name" value="DUF1442 FAMILY PROTEIN"/>
    <property type="match status" value="1"/>
</dbReference>
<dbReference type="PANTHER" id="PTHR33593:SF20">
    <property type="match status" value="1"/>
</dbReference>
<protein>
    <submittedName>
        <fullName evidence="1">Uncharacterized protein</fullName>
    </submittedName>
</protein>
<name>A0A1S4B739_TOBAC</name>
<reference evidence="1" key="1">
    <citation type="submission" date="2025-08" db="UniProtKB">
        <authorList>
            <consortium name="RefSeq"/>
        </authorList>
    </citation>
    <scope>IDENTIFICATION</scope>
</reference>